<accession>A0A840IXQ3</accession>
<gene>
    <name evidence="1" type="ORF">BJY18_003660</name>
</gene>
<keyword evidence="2" id="KW-1185">Reference proteome</keyword>
<comment type="caution">
    <text evidence="1">The sequence shown here is derived from an EMBL/GenBank/DDBJ whole genome shotgun (WGS) entry which is preliminary data.</text>
</comment>
<protein>
    <submittedName>
        <fullName evidence="1">Uncharacterized protein</fullName>
    </submittedName>
</protein>
<reference evidence="1 2" key="1">
    <citation type="submission" date="2020-08" db="EMBL/GenBank/DDBJ databases">
        <title>Sequencing the genomes of 1000 actinobacteria strains.</title>
        <authorList>
            <person name="Klenk H.-P."/>
        </authorList>
    </citation>
    <scope>NUCLEOTIDE SEQUENCE [LARGE SCALE GENOMIC DNA]</scope>
    <source>
        <strain evidence="1 2">DSM 45859</strain>
    </source>
</reference>
<dbReference type="Proteomes" id="UP000581769">
    <property type="component" value="Unassembled WGS sequence"/>
</dbReference>
<dbReference type="EMBL" id="JACHMG010000001">
    <property type="protein sequence ID" value="MBB4686175.1"/>
    <property type="molecule type" value="Genomic_DNA"/>
</dbReference>
<evidence type="ECO:0000313" key="2">
    <source>
        <dbReference type="Proteomes" id="UP000581769"/>
    </source>
</evidence>
<dbReference type="AlphaFoldDB" id="A0A840IXQ3"/>
<organism evidence="1 2">
    <name type="scientific">Amycolatopsis jiangsuensis</name>
    <dbReference type="NCBI Taxonomy" id="1181879"/>
    <lineage>
        <taxon>Bacteria</taxon>
        <taxon>Bacillati</taxon>
        <taxon>Actinomycetota</taxon>
        <taxon>Actinomycetes</taxon>
        <taxon>Pseudonocardiales</taxon>
        <taxon>Pseudonocardiaceae</taxon>
        <taxon>Amycolatopsis</taxon>
    </lineage>
</organism>
<evidence type="ECO:0000313" key="1">
    <source>
        <dbReference type="EMBL" id="MBB4686175.1"/>
    </source>
</evidence>
<sequence>MTATNPDGTGATRSACGRRTANSFDWNLGKGHLAKVYLSTH</sequence>
<dbReference type="RefSeq" id="WP_281393679.1">
    <property type="nucleotide sequence ID" value="NZ_JACHMG010000001.1"/>
</dbReference>
<name>A0A840IXQ3_9PSEU</name>
<proteinExistence type="predicted"/>